<keyword evidence="2" id="KW-0969">Cilium</keyword>
<keyword evidence="1" id="KW-0472">Membrane</keyword>
<dbReference type="Proteomes" id="UP001241988">
    <property type="component" value="Unassembled WGS sequence"/>
</dbReference>
<evidence type="ECO:0000313" key="3">
    <source>
        <dbReference type="Proteomes" id="UP001241988"/>
    </source>
</evidence>
<feature type="transmembrane region" description="Helical" evidence="1">
    <location>
        <begin position="6"/>
        <end position="24"/>
    </location>
</feature>
<evidence type="ECO:0000256" key="1">
    <source>
        <dbReference type="SAM" id="Phobius"/>
    </source>
</evidence>
<gene>
    <name evidence="2" type="ORF">QOZ98_000525</name>
</gene>
<proteinExistence type="predicted"/>
<reference evidence="2 3" key="1">
    <citation type="submission" date="2023-07" db="EMBL/GenBank/DDBJ databases">
        <title>Genomic Encyclopedia of Type Strains, Phase IV (KMG-IV): sequencing the most valuable type-strain genomes for metagenomic binning, comparative biology and taxonomic classification.</title>
        <authorList>
            <person name="Goeker M."/>
        </authorList>
    </citation>
    <scope>NUCLEOTIDE SEQUENCE [LARGE SCALE GENOMIC DNA]</scope>
    <source>
        <strain evidence="2 3">DSM 16419</strain>
    </source>
</reference>
<dbReference type="EMBL" id="JAUSWB010000001">
    <property type="protein sequence ID" value="MDQ0427700.1"/>
    <property type="molecule type" value="Genomic_DNA"/>
</dbReference>
<protein>
    <submittedName>
        <fullName evidence="2">Flagellar assembly factor FliW</fullName>
    </submittedName>
</protein>
<comment type="caution">
    <text evidence="2">The sequence shown here is derived from an EMBL/GenBank/DDBJ whole genome shotgun (WGS) entry which is preliminary data.</text>
</comment>
<keyword evidence="1" id="KW-1133">Transmembrane helix</keyword>
<organism evidence="2 3">
    <name type="scientific">Planomicrobium stackebrandtii</name>
    <dbReference type="NCBI Taxonomy" id="253160"/>
    <lineage>
        <taxon>Bacteria</taxon>
        <taxon>Bacillati</taxon>
        <taxon>Bacillota</taxon>
        <taxon>Bacilli</taxon>
        <taxon>Bacillales</taxon>
        <taxon>Caryophanaceae</taxon>
        <taxon>Planomicrobium</taxon>
    </lineage>
</organism>
<keyword evidence="1" id="KW-0812">Transmembrane</keyword>
<name>A0ABU0GQS1_9BACL</name>
<dbReference type="RefSeq" id="WP_308785971.1">
    <property type="nucleotide sequence ID" value="NZ_JAUSWB010000001.1"/>
</dbReference>
<keyword evidence="2" id="KW-0282">Flagellum</keyword>
<sequence>MVMILNAAVLSFWVVTPIIFLNSYRKFLKEEKAQVVEVPRKG</sequence>
<accession>A0ABU0GQS1</accession>
<evidence type="ECO:0000313" key="2">
    <source>
        <dbReference type="EMBL" id="MDQ0427700.1"/>
    </source>
</evidence>
<keyword evidence="2" id="KW-0966">Cell projection</keyword>
<keyword evidence="3" id="KW-1185">Reference proteome</keyword>